<feature type="compositionally biased region" description="Basic and acidic residues" evidence="7">
    <location>
        <begin position="1545"/>
        <end position="1555"/>
    </location>
</feature>
<dbReference type="Pfam" id="PF00931">
    <property type="entry name" value="NB-ARC"/>
    <property type="match status" value="1"/>
</dbReference>
<protein>
    <submittedName>
        <fullName evidence="9">Archaeal ATPase</fullName>
    </submittedName>
</protein>
<sequence length="1576" mass="179585">MPTLRIAKTYLHIPNEQSEENQAKDRDDDCKAYLAHAGAPQIADRKEPSLRSSYLRFFNPHQKQKKYLWKNGDEKLLLGLQKLVGSLFDMPRANMLLGARSIEDTMMLQSPTTRTPRDVLDDDAEPKEVLRVVDGGAIQVRNDDPYEELATQSFEHDGGETKCVGFRYLRQRECSHEVKEEALGEISGAHLSQILERMERRMHYLERDADVDALHAWRSMKRETRHAMRNALFHRRIILIWLPTKESTFRLKDLQGLSGQTLDLKLHDLHAGSVLLESSSFESQKLKDENTMMHNKFKKNSFISSWSRPWLLTDDNSALAGHPVANIFKLSAIRIKSARSTTSSGDLLLPGPSMICHDKEQIKKRLTTDPQCRVFLAWLNESTLGRMSFPISERTVQKMCRQLPLLPHPSTAVSTSFISMSPAKTGFRERIHPHQESHHRLRGLPANSPMDGMDADFLKAQRVEAEDEEDWILPEKEEIRFLKPIRWGTAAKNLFSNKEPMKSASPLPFEDLMLLVALKRREGTVGVDRERKHGCYVEDPTEARSEEQPAIQNVNQNMEEFMYLRSTVSRAVFQCWTWSRTNLKWDLKLAMAADNLLQKSQLNKMKYEHGSNETLTACFQLRRNRSSLAEALSDLRATAQNVKDKVEEEEAHHRICNPDVRRWQKKVEEILRECDADQEHEEPKRCACLCGCDMDLLHRHRVARKVVRNLQEVYKLKSDGDAFTPPFTHEPPQEPVEELPLETQTIGMESALSQLRSRFDDAEKSIIGVHGLGGVGKTTLLKKFNNELKKNTRDYHVVIMIEVANSETLNVVDMQKIIANRLGLPWNESETERERSTFLRRALRRKKFVVLLDDVWKKFQLADVGIPAPSSDNGCKLILASRSNQVCVEMGDRMPMEMPCLDENESLKLFRSNLMAEVSAAIDQDSDMRGSAMEIIQSCGGLPLALNVVGCALACSMDTEEWKQAARAMRRHSWRILGVQEMLNVLKFSYDKLDDTQQKCFQYCTLFPEYGSINKELLVNYWVAEELVSGKSYDGYPTVTKLVSACLLQRCDTEPGEVKMHQITRQMGHREATNERFMIKAGRALKQAPDVQRWSDARRISLMCNDIRELSIAPQCKGLLTLLLQNNPNLCHLGPKFFRSMSSLKVLDLSRTAIDKLPDCSALVQLAYLNLSHTPIKEFPKQLCDALVRLLYLNMSNTYITELPKNLWKLKQLTHLHLSETSALRVIPHGTISRLFNLRFLDLCRSRYGMSELPDLNLEMLKDLELLGITIYSQAVLGKLRRSDPLARSTQRLSLAHCQGMESIQLLEFKKMRHLKELYIDSCNQLQDLIVDHVETEDTSIPSTKKRVELKLLTLAFLPDLVRVSLGPAPHRFQHLRDLTIKSCPKLGNVSWVLRLESLERLVISQCDGLEEVVHEGSDGASTRTNGVAERRDGFPKLRSMVLSDLHRLRSICQTEDLPCLQNIKKASGGEDAKTGADNWGERVVGRNAAGDEGRSGQLDLSWCSPAPSKEVCGVSDLFLAEEEEDDGVCGGYIRERAGRRRRPCTTDRLRHPWPPDHLPSELADAKRRRGQGGVV</sequence>
<feature type="region of interest" description="Disordered" evidence="7">
    <location>
        <begin position="1542"/>
        <end position="1576"/>
    </location>
</feature>
<evidence type="ECO:0000256" key="1">
    <source>
        <dbReference type="ARBA" id="ARBA00008894"/>
    </source>
</evidence>
<feature type="domain" description="AAA+ ATPase" evidence="8">
    <location>
        <begin position="763"/>
        <end position="911"/>
    </location>
</feature>
<keyword evidence="3" id="KW-0677">Repeat</keyword>
<dbReference type="SMART" id="SM00369">
    <property type="entry name" value="LRR_TYP"/>
    <property type="match status" value="3"/>
</dbReference>
<dbReference type="InterPro" id="IPR032675">
    <property type="entry name" value="LRR_dom_sf"/>
</dbReference>
<keyword evidence="10" id="KW-1185">Reference proteome</keyword>
<evidence type="ECO:0000313" key="10">
    <source>
        <dbReference type="Proteomes" id="UP001055439"/>
    </source>
</evidence>
<dbReference type="Gene3D" id="3.40.50.300">
    <property type="entry name" value="P-loop containing nucleotide triphosphate hydrolases"/>
    <property type="match status" value="1"/>
</dbReference>
<feature type="coiled-coil region" evidence="6">
    <location>
        <begin position="625"/>
        <end position="652"/>
    </location>
</feature>
<dbReference type="GO" id="GO:0005524">
    <property type="term" value="F:ATP binding"/>
    <property type="evidence" value="ECO:0007669"/>
    <property type="project" value="UniProtKB-KW"/>
</dbReference>
<accession>A0A9E7FHY1</accession>
<gene>
    <name evidence="9" type="ORF">MUK42_29642</name>
</gene>
<dbReference type="EMBL" id="CP097506">
    <property type="protein sequence ID" value="URD95456.1"/>
    <property type="molecule type" value="Genomic_DNA"/>
</dbReference>
<dbReference type="SUPFAM" id="SSF52058">
    <property type="entry name" value="L domain-like"/>
    <property type="match status" value="1"/>
</dbReference>
<reference evidence="9" key="1">
    <citation type="submission" date="2022-05" db="EMBL/GenBank/DDBJ databases">
        <title>The Musa troglodytarum L. genome provides insights into the mechanism of non-climacteric behaviour and enrichment of carotenoids.</title>
        <authorList>
            <person name="Wang J."/>
        </authorList>
    </citation>
    <scope>NUCLEOTIDE SEQUENCE</scope>
    <source>
        <tissue evidence="9">Leaf</tissue>
    </source>
</reference>
<proteinExistence type="inferred from homology"/>
<dbReference type="Gene3D" id="3.80.10.10">
    <property type="entry name" value="Ribonuclease Inhibitor"/>
    <property type="match status" value="2"/>
</dbReference>
<dbReference type="Pfam" id="PF23598">
    <property type="entry name" value="LRR_14"/>
    <property type="match status" value="1"/>
</dbReference>
<organism evidence="9 10">
    <name type="scientific">Musa troglodytarum</name>
    <name type="common">fe'i banana</name>
    <dbReference type="NCBI Taxonomy" id="320322"/>
    <lineage>
        <taxon>Eukaryota</taxon>
        <taxon>Viridiplantae</taxon>
        <taxon>Streptophyta</taxon>
        <taxon>Embryophyta</taxon>
        <taxon>Tracheophyta</taxon>
        <taxon>Spermatophyta</taxon>
        <taxon>Magnoliopsida</taxon>
        <taxon>Liliopsida</taxon>
        <taxon>Zingiberales</taxon>
        <taxon>Musaceae</taxon>
        <taxon>Musa</taxon>
    </lineage>
</organism>
<dbReference type="SMART" id="SM00382">
    <property type="entry name" value="AAA"/>
    <property type="match status" value="1"/>
</dbReference>
<dbReference type="PRINTS" id="PR00364">
    <property type="entry name" value="DISEASERSIST"/>
</dbReference>
<evidence type="ECO:0000313" key="9">
    <source>
        <dbReference type="EMBL" id="URD95456.1"/>
    </source>
</evidence>
<evidence type="ECO:0000256" key="5">
    <source>
        <dbReference type="ARBA" id="ARBA00022840"/>
    </source>
</evidence>
<dbReference type="Proteomes" id="UP001055439">
    <property type="component" value="Chromosome 4"/>
</dbReference>
<evidence type="ECO:0000256" key="7">
    <source>
        <dbReference type="SAM" id="MobiDB-lite"/>
    </source>
</evidence>
<dbReference type="InterPro" id="IPR003593">
    <property type="entry name" value="AAA+_ATPase"/>
</dbReference>
<dbReference type="Gene3D" id="1.10.8.430">
    <property type="entry name" value="Helical domain of apoptotic protease-activating factors"/>
    <property type="match status" value="1"/>
</dbReference>
<evidence type="ECO:0000259" key="8">
    <source>
        <dbReference type="SMART" id="SM00382"/>
    </source>
</evidence>
<dbReference type="GO" id="GO:0006952">
    <property type="term" value="P:defense response"/>
    <property type="evidence" value="ECO:0007669"/>
    <property type="project" value="UniProtKB-KW"/>
</dbReference>
<dbReference type="GO" id="GO:0043531">
    <property type="term" value="F:ADP binding"/>
    <property type="evidence" value="ECO:0007669"/>
    <property type="project" value="InterPro"/>
</dbReference>
<evidence type="ECO:0000256" key="2">
    <source>
        <dbReference type="ARBA" id="ARBA00022614"/>
    </source>
</evidence>
<keyword evidence="4" id="KW-0611">Plant defense</keyword>
<dbReference type="SUPFAM" id="SSF52540">
    <property type="entry name" value="P-loop containing nucleoside triphosphate hydrolases"/>
    <property type="match status" value="1"/>
</dbReference>
<evidence type="ECO:0000256" key="4">
    <source>
        <dbReference type="ARBA" id="ARBA00022821"/>
    </source>
</evidence>
<dbReference type="InterPro" id="IPR002182">
    <property type="entry name" value="NB-ARC"/>
</dbReference>
<dbReference type="OrthoDB" id="664960at2759"/>
<dbReference type="InterPro" id="IPR027417">
    <property type="entry name" value="P-loop_NTPase"/>
</dbReference>
<keyword evidence="2" id="KW-0433">Leucine-rich repeat</keyword>
<keyword evidence="5" id="KW-0067">ATP-binding</keyword>
<name>A0A9E7FHY1_9LILI</name>
<dbReference type="FunFam" id="3.40.50.300:FF:001091">
    <property type="entry name" value="Probable disease resistance protein At1g61300"/>
    <property type="match status" value="1"/>
</dbReference>
<keyword evidence="6" id="KW-0175">Coiled coil</keyword>
<dbReference type="InterPro" id="IPR050905">
    <property type="entry name" value="Plant_NBS-LRR"/>
</dbReference>
<dbReference type="InterPro" id="IPR055414">
    <property type="entry name" value="LRR_R13L4/SHOC2-like"/>
</dbReference>
<feature type="compositionally biased region" description="Basic residues" evidence="7">
    <location>
        <begin position="1567"/>
        <end position="1576"/>
    </location>
</feature>
<comment type="similarity">
    <text evidence="1">Belongs to the disease resistance NB-LRR family.</text>
</comment>
<evidence type="ECO:0000256" key="6">
    <source>
        <dbReference type="SAM" id="Coils"/>
    </source>
</evidence>
<dbReference type="PANTHER" id="PTHR33463">
    <property type="entry name" value="NB-ARC DOMAIN-CONTAINING PROTEIN-RELATED"/>
    <property type="match status" value="1"/>
</dbReference>
<dbReference type="InterPro" id="IPR003591">
    <property type="entry name" value="Leu-rich_rpt_typical-subtyp"/>
</dbReference>
<dbReference type="PANTHER" id="PTHR33463:SF204">
    <property type="entry name" value="NB-ARC DOMAIN-CONTAINING PROTEIN"/>
    <property type="match status" value="1"/>
</dbReference>
<evidence type="ECO:0000256" key="3">
    <source>
        <dbReference type="ARBA" id="ARBA00022737"/>
    </source>
</evidence>
<keyword evidence="5" id="KW-0547">Nucleotide-binding</keyword>
<dbReference type="InterPro" id="IPR042197">
    <property type="entry name" value="Apaf_helical"/>
</dbReference>